<dbReference type="AlphaFoldDB" id="A0A9W8MGJ5"/>
<proteinExistence type="predicted"/>
<name>A0A9W8MGJ5_9AGAR</name>
<keyword evidence="4" id="KW-1133">Transmembrane helix</keyword>
<feature type="non-terminal residue" evidence="6">
    <location>
        <position position="731"/>
    </location>
</feature>
<feature type="transmembrane region" description="Helical" evidence="4">
    <location>
        <begin position="88"/>
        <end position="108"/>
    </location>
</feature>
<dbReference type="GO" id="GO:0016887">
    <property type="term" value="F:ATP hydrolysis activity"/>
    <property type="evidence" value="ECO:0007669"/>
    <property type="project" value="InterPro"/>
</dbReference>
<dbReference type="GO" id="GO:0005524">
    <property type="term" value="F:ATP binding"/>
    <property type="evidence" value="ECO:0007669"/>
    <property type="project" value="UniProtKB-KW"/>
</dbReference>
<dbReference type="SMART" id="SM00382">
    <property type="entry name" value="AAA"/>
    <property type="match status" value="1"/>
</dbReference>
<dbReference type="Gene3D" id="3.40.50.300">
    <property type="entry name" value="P-loop containing nucleotide triphosphate hydrolases"/>
    <property type="match status" value="1"/>
</dbReference>
<keyword evidence="1" id="KW-0547">Nucleotide-binding</keyword>
<dbReference type="InterPro" id="IPR003439">
    <property type="entry name" value="ABC_transporter-like_ATP-bd"/>
</dbReference>
<protein>
    <recommendedName>
        <fullName evidence="5">ABC transporter domain-containing protein</fullName>
    </recommendedName>
</protein>
<dbReference type="InterPro" id="IPR039421">
    <property type="entry name" value="Type_1_exporter"/>
</dbReference>
<accession>A0A9W8MGJ5</accession>
<dbReference type="SUPFAM" id="SSF52540">
    <property type="entry name" value="P-loop containing nucleoside triphosphate hydrolases"/>
    <property type="match status" value="1"/>
</dbReference>
<evidence type="ECO:0000256" key="1">
    <source>
        <dbReference type="ARBA" id="ARBA00022741"/>
    </source>
</evidence>
<keyword evidence="4" id="KW-0812">Transmembrane</keyword>
<keyword evidence="2" id="KW-0067">ATP-binding</keyword>
<dbReference type="GO" id="GO:0015421">
    <property type="term" value="F:ABC-type oligopeptide transporter activity"/>
    <property type="evidence" value="ECO:0007669"/>
    <property type="project" value="TreeGrafter"/>
</dbReference>
<keyword evidence="7" id="KW-1185">Reference proteome</keyword>
<feature type="domain" description="ABC transporter" evidence="5">
    <location>
        <begin position="435"/>
        <end position="687"/>
    </location>
</feature>
<feature type="compositionally biased region" description="Polar residues" evidence="3">
    <location>
        <begin position="11"/>
        <end position="20"/>
    </location>
</feature>
<dbReference type="EMBL" id="JANBPK010000855">
    <property type="protein sequence ID" value="KAJ2929886.1"/>
    <property type="molecule type" value="Genomic_DNA"/>
</dbReference>
<evidence type="ECO:0000313" key="6">
    <source>
        <dbReference type="EMBL" id="KAJ2929886.1"/>
    </source>
</evidence>
<feature type="region of interest" description="Disordered" evidence="3">
    <location>
        <begin position="704"/>
        <end position="731"/>
    </location>
</feature>
<keyword evidence="4" id="KW-0472">Membrane</keyword>
<organism evidence="6 7">
    <name type="scientific">Candolleomyces eurysporus</name>
    <dbReference type="NCBI Taxonomy" id="2828524"/>
    <lineage>
        <taxon>Eukaryota</taxon>
        <taxon>Fungi</taxon>
        <taxon>Dikarya</taxon>
        <taxon>Basidiomycota</taxon>
        <taxon>Agaricomycotina</taxon>
        <taxon>Agaricomycetes</taxon>
        <taxon>Agaricomycetidae</taxon>
        <taxon>Agaricales</taxon>
        <taxon>Agaricineae</taxon>
        <taxon>Psathyrellaceae</taxon>
        <taxon>Candolleomyces</taxon>
    </lineage>
</organism>
<dbReference type="InterPro" id="IPR027417">
    <property type="entry name" value="P-loop_NTPase"/>
</dbReference>
<gene>
    <name evidence="6" type="ORF">H1R20_g7206</name>
</gene>
<evidence type="ECO:0000256" key="2">
    <source>
        <dbReference type="ARBA" id="ARBA00022840"/>
    </source>
</evidence>
<evidence type="ECO:0000313" key="7">
    <source>
        <dbReference type="Proteomes" id="UP001140091"/>
    </source>
</evidence>
<dbReference type="Proteomes" id="UP001140091">
    <property type="component" value="Unassembled WGS sequence"/>
</dbReference>
<dbReference type="InterPro" id="IPR003593">
    <property type="entry name" value="AAA+_ATPase"/>
</dbReference>
<dbReference type="PANTHER" id="PTHR43394:SF1">
    <property type="entry name" value="ATP-BINDING CASSETTE SUB-FAMILY B MEMBER 10, MITOCHONDRIAL"/>
    <property type="match status" value="1"/>
</dbReference>
<evidence type="ECO:0000259" key="5">
    <source>
        <dbReference type="PROSITE" id="PS50893"/>
    </source>
</evidence>
<sequence>MTGATIDSEKTSGPPSSTNLEEVKGNHGPSKPKKPIPDPEAYETHQLGVFRTHISWGGTSSSILNLKSYFTEVFTGYLPTLYRLLSDIYDLAPVLLVVYFMATFWIGISQAVEMSIASRMLQSVERVLNGENASHKDIARSLILLVSWSALSGYLDYYKNQIFFRLRSRVINHFQLMIMRGESSKGCELSWTSGVIYQLPGVHETTKASLTAEEAWDALERLSDYFQNLVSAVSQVVAMIQIASDAGGPLFVLACLARPLYEQVGSTSIYDAVCFAYDNNEDHIRLRALECLARDQYRQDIISGNLTKWIIQEYRKMKDRLIDTQEDDPLYLFHARQQFRTDIVGKVLKDLPLIYSAVYVLLNPSRFSLSGIAIMRSSAQSIHWIFYSIIREDLGMKKKVRNLRNLYSTNEIKNIMEDGMTDYPNEKSNPDGMAFELRDVEFSYPGSESKEPSLKNINLKIPAGSLVIFVGANGSGKSTLIRLLSRLYDPSSGSLLIDGQPSTSYRISSLRESSVLLCQDHNVFPFSFAENIGLGYPALMDNIELVKDAAEKGGSKGFIEKLQKGFDTVLYPQIATVVHNLEHYPEHPLHERVVASRAFMRMHSGNIKFVAVDEPTSALDSEGEYELFNRLLGARAGKTMIFVTHRFGYLTKHADMIVCMKDGEIAEVGKHSDLIAKKGEYAKLYNIQANAFLADAYDDLLSGHGSTPSNPGTDGSDQDDWDDSCDNGSNN</sequence>
<feature type="compositionally biased region" description="Acidic residues" evidence="3">
    <location>
        <begin position="716"/>
        <end position="725"/>
    </location>
</feature>
<reference evidence="6" key="1">
    <citation type="submission" date="2022-06" db="EMBL/GenBank/DDBJ databases">
        <title>Genome Sequence of Candolleomyces eurysporus.</title>
        <authorList>
            <person name="Buettner E."/>
        </authorList>
    </citation>
    <scope>NUCLEOTIDE SEQUENCE</scope>
    <source>
        <strain evidence="6">VTCC 930004</strain>
    </source>
</reference>
<evidence type="ECO:0000256" key="3">
    <source>
        <dbReference type="SAM" id="MobiDB-lite"/>
    </source>
</evidence>
<comment type="caution">
    <text evidence="6">The sequence shown here is derived from an EMBL/GenBank/DDBJ whole genome shotgun (WGS) entry which is preliminary data.</text>
</comment>
<evidence type="ECO:0000256" key="4">
    <source>
        <dbReference type="SAM" id="Phobius"/>
    </source>
</evidence>
<dbReference type="Pfam" id="PF00005">
    <property type="entry name" value="ABC_tran"/>
    <property type="match status" value="1"/>
</dbReference>
<feature type="region of interest" description="Disordered" evidence="3">
    <location>
        <begin position="1"/>
        <end position="38"/>
    </location>
</feature>
<dbReference type="PROSITE" id="PS50893">
    <property type="entry name" value="ABC_TRANSPORTER_2"/>
    <property type="match status" value="1"/>
</dbReference>
<dbReference type="OrthoDB" id="6500128at2759"/>
<dbReference type="PANTHER" id="PTHR43394">
    <property type="entry name" value="ATP-DEPENDENT PERMEASE MDL1, MITOCHONDRIAL"/>
    <property type="match status" value="1"/>
</dbReference>